<organism evidence="2 3">
    <name type="scientific">Nitratireductor mangrovi</name>
    <dbReference type="NCBI Taxonomy" id="2599600"/>
    <lineage>
        <taxon>Bacteria</taxon>
        <taxon>Pseudomonadati</taxon>
        <taxon>Pseudomonadota</taxon>
        <taxon>Alphaproteobacteria</taxon>
        <taxon>Hyphomicrobiales</taxon>
        <taxon>Phyllobacteriaceae</taxon>
        <taxon>Nitratireductor</taxon>
    </lineage>
</organism>
<evidence type="ECO:0000313" key="2">
    <source>
        <dbReference type="EMBL" id="QDY99786.1"/>
    </source>
</evidence>
<feature type="domain" description="Pyridoxamine 5'-phosphate oxidase N-terminal" evidence="1">
    <location>
        <begin position="46"/>
        <end position="138"/>
    </location>
</feature>
<reference evidence="2" key="1">
    <citation type="submission" date="2020-04" db="EMBL/GenBank/DDBJ databases">
        <title>Nitratireductor sp. nov. isolated from mangrove soil.</title>
        <authorList>
            <person name="Ye Y."/>
        </authorList>
    </citation>
    <scope>NUCLEOTIDE SEQUENCE</scope>
    <source>
        <strain evidence="2">SY7</strain>
    </source>
</reference>
<accession>A0A5B8KVS4</accession>
<name>A0A5B8KVS4_9HYPH</name>
<dbReference type="InterPro" id="IPR012349">
    <property type="entry name" value="Split_barrel_FMN-bd"/>
</dbReference>
<dbReference type="RefSeq" id="WP_146298440.1">
    <property type="nucleotide sequence ID" value="NZ_CP042301.2"/>
</dbReference>
<dbReference type="SUPFAM" id="SSF50475">
    <property type="entry name" value="FMN-binding split barrel"/>
    <property type="match status" value="1"/>
</dbReference>
<keyword evidence="3" id="KW-1185">Reference proteome</keyword>
<evidence type="ECO:0000259" key="1">
    <source>
        <dbReference type="Pfam" id="PF01243"/>
    </source>
</evidence>
<dbReference type="Proteomes" id="UP000321389">
    <property type="component" value="Chromosome"/>
</dbReference>
<evidence type="ECO:0000313" key="3">
    <source>
        <dbReference type="Proteomes" id="UP000321389"/>
    </source>
</evidence>
<dbReference type="KEGG" id="niy:FQ775_05020"/>
<dbReference type="InterPro" id="IPR011576">
    <property type="entry name" value="Pyridox_Oxase_N"/>
</dbReference>
<dbReference type="AlphaFoldDB" id="A0A5B8KVS4"/>
<sequence length="205" mass="22695">MTARYRQQLFTPAVKSVQETAGSRRAYARTEDVPADADRLGGPEAAFIAARDSFYMATISASGWPYLQHRGGPRGFVKVLSERRLGFADYRGNLQYVSVGNLADDARAAFFFMDYANRARLKLLGRVRSVDLTADDELRASLSDDGYGAVVERGLVVDIDAFDWNCPQHIVERFTIEEITPAIDQLKGRIAELEGELAALRGKVA</sequence>
<dbReference type="EMBL" id="CP042301">
    <property type="protein sequence ID" value="QDY99786.1"/>
    <property type="molecule type" value="Genomic_DNA"/>
</dbReference>
<protein>
    <submittedName>
        <fullName evidence="2">Pyridoxamine 5'-phosphate oxidase family protein</fullName>
    </submittedName>
</protein>
<dbReference type="Gene3D" id="2.30.110.10">
    <property type="entry name" value="Electron Transport, Fmn-binding Protein, Chain A"/>
    <property type="match status" value="1"/>
</dbReference>
<gene>
    <name evidence="2" type="ORF">FQ775_05020</name>
</gene>
<dbReference type="Pfam" id="PF01243">
    <property type="entry name" value="PNPOx_N"/>
    <property type="match status" value="1"/>
</dbReference>
<dbReference type="PANTHER" id="PTHR42815">
    <property type="entry name" value="FAD-BINDING, PUTATIVE (AFU_ORTHOLOGUE AFUA_6G07600)-RELATED"/>
    <property type="match status" value="1"/>
</dbReference>
<dbReference type="OrthoDB" id="9786134at2"/>
<dbReference type="PANTHER" id="PTHR42815:SF2">
    <property type="entry name" value="FAD-BINDING, PUTATIVE (AFU_ORTHOLOGUE AFUA_6G07600)-RELATED"/>
    <property type="match status" value="1"/>
</dbReference>
<proteinExistence type="predicted"/>